<proteinExistence type="predicted"/>
<feature type="domain" description="Glycosyltransferase 2-like" evidence="2">
    <location>
        <begin position="30"/>
        <end position="159"/>
    </location>
</feature>
<feature type="compositionally biased region" description="Low complexity" evidence="1">
    <location>
        <begin position="7"/>
        <end position="20"/>
    </location>
</feature>
<dbReference type="Pfam" id="PF00535">
    <property type="entry name" value="Glycos_transf_2"/>
    <property type="match status" value="1"/>
</dbReference>
<organism evidence="3 4">
    <name type="scientific">Kocuria flava</name>
    <dbReference type="NCBI Taxonomy" id="446860"/>
    <lineage>
        <taxon>Bacteria</taxon>
        <taxon>Bacillati</taxon>
        <taxon>Actinomycetota</taxon>
        <taxon>Actinomycetes</taxon>
        <taxon>Micrococcales</taxon>
        <taxon>Micrococcaceae</taxon>
        <taxon>Kocuria</taxon>
    </lineage>
</organism>
<accession>A0ABQ0X1I6</accession>
<dbReference type="Gene3D" id="3.90.550.10">
    <property type="entry name" value="Spore Coat Polysaccharide Biosynthesis Protein SpsA, Chain A"/>
    <property type="match status" value="1"/>
</dbReference>
<dbReference type="SUPFAM" id="SSF53448">
    <property type="entry name" value="Nucleotide-diphospho-sugar transferases"/>
    <property type="match status" value="1"/>
</dbReference>
<dbReference type="PANTHER" id="PTHR43685">
    <property type="entry name" value="GLYCOSYLTRANSFERASE"/>
    <property type="match status" value="1"/>
</dbReference>
<comment type="caution">
    <text evidence="3">The sequence shown here is derived from an EMBL/GenBank/DDBJ whole genome shotgun (WGS) entry which is preliminary data.</text>
</comment>
<dbReference type="EMBL" id="BJZR01000011">
    <property type="protein sequence ID" value="GEO91361.1"/>
    <property type="molecule type" value="Genomic_DNA"/>
</dbReference>
<gene>
    <name evidence="3" type="ORF">KFL01_06670</name>
</gene>
<dbReference type="InterPro" id="IPR029044">
    <property type="entry name" value="Nucleotide-diphossugar_trans"/>
</dbReference>
<feature type="region of interest" description="Disordered" evidence="1">
    <location>
        <begin position="1"/>
        <end position="22"/>
    </location>
</feature>
<dbReference type="RefSeq" id="WP_083529308.1">
    <property type="nucleotide sequence ID" value="NZ_BJZR01000011.1"/>
</dbReference>
<name>A0ABQ0X1I6_9MICC</name>
<dbReference type="InterPro" id="IPR001173">
    <property type="entry name" value="Glyco_trans_2-like"/>
</dbReference>
<dbReference type="InterPro" id="IPR050834">
    <property type="entry name" value="Glycosyltransf_2"/>
</dbReference>
<evidence type="ECO:0000259" key="2">
    <source>
        <dbReference type="Pfam" id="PF00535"/>
    </source>
</evidence>
<evidence type="ECO:0000256" key="1">
    <source>
        <dbReference type="SAM" id="MobiDB-lite"/>
    </source>
</evidence>
<reference evidence="3 4" key="1">
    <citation type="submission" date="2019-07" db="EMBL/GenBank/DDBJ databases">
        <title>Whole genome shotgun sequence of Kocuria flava NBRC 107626.</title>
        <authorList>
            <person name="Hosoyama A."/>
            <person name="Uohara A."/>
            <person name="Ohji S."/>
            <person name="Ichikawa N."/>
        </authorList>
    </citation>
    <scope>NUCLEOTIDE SEQUENCE [LARGE SCALE GENOMIC DNA]</scope>
    <source>
        <strain evidence="3 4">NBRC 107626</strain>
    </source>
</reference>
<keyword evidence="4" id="KW-1185">Reference proteome</keyword>
<dbReference type="PANTHER" id="PTHR43685:SF2">
    <property type="entry name" value="GLYCOSYLTRANSFERASE 2-LIKE DOMAIN-CONTAINING PROTEIN"/>
    <property type="match status" value="1"/>
</dbReference>
<dbReference type="CDD" id="cd00761">
    <property type="entry name" value="Glyco_tranf_GTA_type"/>
    <property type="match status" value="1"/>
</dbReference>
<sequence>MSADLIAPASAPTTAPRTAAGFGSDQPSVSVLIATAGRPKMLREAVRAIVAQDYAGPLQVVVVFDRIDVDALADVAVPAGVELLTVPNTRTPGLAGARNTGIAAATGEIIAFCDDDDVWAPRKLTRQVAHWTLHPEASAIAGTIRIVSHDREISRTPQPVATFPELLADRMMEIHPSALICRRADLLGPVGTVDEALPASYGEDYDLLLRLARHAPVHSVPETVLTVRWDRPSFFREKWADIAAALDYMLRKFPEFETSDRGTALLAGQVAFAHAASGQRRQAVRWARAALQHDATQLRAWGALVVATGLIGAERLQNAVSFFGRGL</sequence>
<evidence type="ECO:0000313" key="3">
    <source>
        <dbReference type="EMBL" id="GEO91361.1"/>
    </source>
</evidence>
<dbReference type="Proteomes" id="UP000321155">
    <property type="component" value="Unassembled WGS sequence"/>
</dbReference>
<evidence type="ECO:0000313" key="4">
    <source>
        <dbReference type="Proteomes" id="UP000321155"/>
    </source>
</evidence>
<protein>
    <recommendedName>
        <fullName evidence="2">Glycosyltransferase 2-like domain-containing protein</fullName>
    </recommendedName>
</protein>